<evidence type="ECO:0008006" key="3">
    <source>
        <dbReference type="Google" id="ProtNLM"/>
    </source>
</evidence>
<dbReference type="Pfam" id="PF13343">
    <property type="entry name" value="SBP_bac_6"/>
    <property type="match status" value="1"/>
</dbReference>
<dbReference type="Proteomes" id="UP000010816">
    <property type="component" value="Chromosome"/>
</dbReference>
<dbReference type="SUPFAM" id="SSF53850">
    <property type="entry name" value="Periplasmic binding protein-like II"/>
    <property type="match status" value="1"/>
</dbReference>
<accession>L0GZF8</accession>
<evidence type="ECO:0000313" key="2">
    <source>
        <dbReference type="Proteomes" id="UP000010816"/>
    </source>
</evidence>
<proteinExistence type="predicted"/>
<name>L0GZF8_9GAMM</name>
<dbReference type="AlphaFoldDB" id="L0GZF8"/>
<organism evidence="1 2">
    <name type="scientific">Thioflavicoccus mobilis 8321</name>
    <dbReference type="NCBI Taxonomy" id="765912"/>
    <lineage>
        <taxon>Bacteria</taxon>
        <taxon>Pseudomonadati</taxon>
        <taxon>Pseudomonadota</taxon>
        <taxon>Gammaproteobacteria</taxon>
        <taxon>Chromatiales</taxon>
        <taxon>Chromatiaceae</taxon>
        <taxon>Thioflavicoccus</taxon>
    </lineage>
</organism>
<dbReference type="HOGENOM" id="CLU_055408_0_0_6"/>
<dbReference type="RefSeq" id="WP_015280901.1">
    <property type="nucleotide sequence ID" value="NC_019940.1"/>
</dbReference>
<gene>
    <name evidence="1" type="ORF">Thimo_1997</name>
</gene>
<dbReference type="EMBL" id="CP003051">
    <property type="protein sequence ID" value="AGA90760.1"/>
    <property type="molecule type" value="Genomic_DNA"/>
</dbReference>
<dbReference type="eggNOG" id="COG1840">
    <property type="taxonomic scope" value="Bacteria"/>
</dbReference>
<dbReference type="KEGG" id="tmb:Thimo_1997"/>
<keyword evidence="2" id="KW-1185">Reference proteome</keyword>
<dbReference type="STRING" id="765912.Thimo_1997"/>
<evidence type="ECO:0000313" key="1">
    <source>
        <dbReference type="EMBL" id="AGA90760.1"/>
    </source>
</evidence>
<sequence>MSSPEPFCIEVPSVSPPGVADEALPLIETGAVNVAASMPCPLKVRFKMEFAEFGAAQAAAGTPVHCPQALEGQAAPLADHLHAARGEDELPDVLVNPPLSLVFSQALRPRLFAAGGVYLGITRPADLAALPAAFQAAAHDHNLGFLAFGSWQVLWDRTLGDERALPKTWTDLADPAQAGRLAVHGCHGTIGANALLLVLRDRLGPEGVTRFAGNVVRLAHFAQLIKQLGAGPERAPLNVMPDAASLQMPTRKDAAIIEFRDGPLLTPMTLFVKRSRLEACRAVLDFFWGEAFGAVLTRGGYRTPQAMDWRQPYTWPSWETLAGHDYEALAAEVEAAFQAGLRRGAEAAA</sequence>
<dbReference type="OrthoDB" id="9766989at2"/>
<protein>
    <recommendedName>
        <fullName evidence="3">ABC-type Fe3+ transport system, periplasmic component</fullName>
    </recommendedName>
</protein>
<reference evidence="1 2" key="1">
    <citation type="submission" date="2011-09" db="EMBL/GenBank/DDBJ databases">
        <title>Complete sequence of chromosome of Thioflavicoccus mobilis 8321.</title>
        <authorList>
            <consortium name="US DOE Joint Genome Institute"/>
            <person name="Lucas S."/>
            <person name="Han J."/>
            <person name="Lapidus A."/>
            <person name="Cheng J.-F."/>
            <person name="Goodwin L."/>
            <person name="Pitluck S."/>
            <person name="Peters L."/>
            <person name="Ovchinnikova G."/>
            <person name="Lu M."/>
            <person name="Detter J.C."/>
            <person name="Han C."/>
            <person name="Tapia R."/>
            <person name="Land M."/>
            <person name="Hauser L."/>
            <person name="Kyrpides N."/>
            <person name="Ivanova N."/>
            <person name="Pagani I."/>
            <person name="Vogl K."/>
            <person name="Liu Z."/>
            <person name="Imhoff J."/>
            <person name="Thiel V."/>
            <person name="Frigaard N.-U."/>
            <person name="Bryant D."/>
            <person name="Woyke T."/>
        </authorList>
    </citation>
    <scope>NUCLEOTIDE SEQUENCE [LARGE SCALE GENOMIC DNA]</scope>
    <source>
        <strain evidence="1 2">8321</strain>
    </source>
</reference>